<organism evidence="1 2">
    <name type="scientific">Armillaria ostoyae</name>
    <name type="common">Armillaria root rot fungus</name>
    <dbReference type="NCBI Taxonomy" id="47428"/>
    <lineage>
        <taxon>Eukaryota</taxon>
        <taxon>Fungi</taxon>
        <taxon>Dikarya</taxon>
        <taxon>Basidiomycota</taxon>
        <taxon>Agaricomycotina</taxon>
        <taxon>Agaricomycetes</taxon>
        <taxon>Agaricomycetidae</taxon>
        <taxon>Agaricales</taxon>
        <taxon>Marasmiineae</taxon>
        <taxon>Physalacriaceae</taxon>
        <taxon>Armillaria</taxon>
    </lineage>
</organism>
<dbReference type="STRING" id="47428.A0A284RS66"/>
<evidence type="ECO:0000313" key="1">
    <source>
        <dbReference type="EMBL" id="SJL11545.1"/>
    </source>
</evidence>
<accession>A0A284RS66</accession>
<evidence type="ECO:0000313" key="2">
    <source>
        <dbReference type="Proteomes" id="UP000219338"/>
    </source>
</evidence>
<keyword evidence="2" id="KW-1185">Reference proteome</keyword>
<sequence length="127" mass="14108">MPGTLLNSETTFTLPEAGGIDQAPDIWGDKQSLERWKQAHVNIPPPLFPSPKFHRITVLNTNGEGFSYVAVLDVPSTGRSRAPRPLTVDEIKEYSRIYAQRTRTSWISLLATGQIPGQMNMEGVSRT</sequence>
<dbReference type="AlphaFoldDB" id="A0A284RS66"/>
<dbReference type="Proteomes" id="UP000219338">
    <property type="component" value="Unassembled WGS sequence"/>
</dbReference>
<reference evidence="2" key="1">
    <citation type="journal article" date="2017" name="Nat. Ecol. Evol.">
        <title>Genome expansion and lineage-specific genetic innovations in the forest pathogenic fungi Armillaria.</title>
        <authorList>
            <person name="Sipos G."/>
            <person name="Prasanna A.N."/>
            <person name="Walter M.C."/>
            <person name="O'Connor E."/>
            <person name="Balint B."/>
            <person name="Krizsan K."/>
            <person name="Kiss B."/>
            <person name="Hess J."/>
            <person name="Varga T."/>
            <person name="Slot J."/>
            <person name="Riley R."/>
            <person name="Boka B."/>
            <person name="Rigling D."/>
            <person name="Barry K."/>
            <person name="Lee J."/>
            <person name="Mihaltcheva S."/>
            <person name="LaButti K."/>
            <person name="Lipzen A."/>
            <person name="Waldron R."/>
            <person name="Moloney N.M."/>
            <person name="Sperisen C."/>
            <person name="Kredics L."/>
            <person name="Vagvoelgyi C."/>
            <person name="Patrignani A."/>
            <person name="Fitzpatrick D."/>
            <person name="Nagy I."/>
            <person name="Doyle S."/>
            <person name="Anderson J.B."/>
            <person name="Grigoriev I.V."/>
            <person name="Gueldener U."/>
            <person name="Muensterkoetter M."/>
            <person name="Nagy L.G."/>
        </authorList>
    </citation>
    <scope>NUCLEOTIDE SEQUENCE [LARGE SCALE GENOMIC DNA]</scope>
    <source>
        <strain evidence="2">C18/9</strain>
    </source>
</reference>
<name>A0A284RS66_ARMOS</name>
<protein>
    <submittedName>
        <fullName evidence="1">Uncharacterized protein</fullName>
    </submittedName>
</protein>
<gene>
    <name evidence="1" type="ORF">ARMOST_14949</name>
</gene>
<dbReference type="EMBL" id="FUEG01000014">
    <property type="protein sequence ID" value="SJL11545.1"/>
    <property type="molecule type" value="Genomic_DNA"/>
</dbReference>
<proteinExistence type="predicted"/>